<keyword evidence="3" id="KW-1185">Reference proteome</keyword>
<sequence>MFRYSPSLQKTEKEAIMTSGLSQNTPDEVVGQDESPKQGPIMFCTFKAPVLDVRPMTWLDRIHKLGSEIRASAAATVPRFGQNLLPAERERSTNEERVGQLQDQDQQESQQQQQQRARMLSKTELSFTSFRTRSFTNVTGIAKRKSEAMHPANSVDFTNAKALANEPAPVPRGTLLTTDTRGWTSPLLHQQHAPGSKRDECLGEAAEDLSPDMGFLADIEKEIQDLADF</sequence>
<evidence type="ECO:0000313" key="2">
    <source>
        <dbReference type="EMBL" id="KAF9143486.1"/>
    </source>
</evidence>
<dbReference type="AlphaFoldDB" id="A0A9P5RTV7"/>
<dbReference type="EMBL" id="JAAAUQ010001064">
    <property type="protein sequence ID" value="KAF9143486.1"/>
    <property type="molecule type" value="Genomic_DNA"/>
</dbReference>
<evidence type="ECO:0000313" key="3">
    <source>
        <dbReference type="Proteomes" id="UP000748756"/>
    </source>
</evidence>
<accession>A0A9P5RTV7</accession>
<organism evidence="2 3">
    <name type="scientific">Linnemannia schmuckeri</name>
    <dbReference type="NCBI Taxonomy" id="64567"/>
    <lineage>
        <taxon>Eukaryota</taxon>
        <taxon>Fungi</taxon>
        <taxon>Fungi incertae sedis</taxon>
        <taxon>Mucoromycota</taxon>
        <taxon>Mortierellomycotina</taxon>
        <taxon>Mortierellomycetes</taxon>
        <taxon>Mortierellales</taxon>
        <taxon>Mortierellaceae</taxon>
        <taxon>Linnemannia</taxon>
    </lineage>
</organism>
<evidence type="ECO:0000256" key="1">
    <source>
        <dbReference type="SAM" id="MobiDB-lite"/>
    </source>
</evidence>
<comment type="caution">
    <text evidence="2">The sequence shown here is derived from an EMBL/GenBank/DDBJ whole genome shotgun (WGS) entry which is preliminary data.</text>
</comment>
<name>A0A9P5RTV7_9FUNG</name>
<feature type="compositionally biased region" description="Low complexity" evidence="1">
    <location>
        <begin position="100"/>
        <end position="115"/>
    </location>
</feature>
<feature type="compositionally biased region" description="Basic and acidic residues" evidence="1">
    <location>
        <begin position="87"/>
        <end position="98"/>
    </location>
</feature>
<dbReference type="Proteomes" id="UP000748756">
    <property type="component" value="Unassembled WGS sequence"/>
</dbReference>
<feature type="region of interest" description="Disordered" evidence="1">
    <location>
        <begin position="80"/>
        <end position="119"/>
    </location>
</feature>
<dbReference type="OrthoDB" id="2404772at2759"/>
<gene>
    <name evidence="2" type="ORF">BG015_000416</name>
</gene>
<proteinExistence type="predicted"/>
<reference evidence="2" key="1">
    <citation type="journal article" date="2020" name="Fungal Divers.">
        <title>Resolving the Mortierellaceae phylogeny through synthesis of multi-gene phylogenetics and phylogenomics.</title>
        <authorList>
            <person name="Vandepol N."/>
            <person name="Liber J."/>
            <person name="Desiro A."/>
            <person name="Na H."/>
            <person name="Kennedy M."/>
            <person name="Barry K."/>
            <person name="Grigoriev I.V."/>
            <person name="Miller A.N."/>
            <person name="O'Donnell K."/>
            <person name="Stajich J.E."/>
            <person name="Bonito G."/>
        </authorList>
    </citation>
    <scope>NUCLEOTIDE SEQUENCE</scope>
    <source>
        <strain evidence="2">NRRL 6426</strain>
    </source>
</reference>
<feature type="region of interest" description="Disordered" evidence="1">
    <location>
        <begin position="1"/>
        <end position="38"/>
    </location>
</feature>
<protein>
    <submittedName>
        <fullName evidence="2">Uncharacterized protein</fullName>
    </submittedName>
</protein>